<comment type="similarity">
    <text evidence="1">Belongs to the MLP family.</text>
</comment>
<dbReference type="CDD" id="cd07816">
    <property type="entry name" value="Bet_v1-like"/>
    <property type="match status" value="1"/>
</dbReference>
<protein>
    <submittedName>
        <fullName evidence="3">MLP-like protein 328</fullName>
    </submittedName>
</protein>
<dbReference type="GO" id="GO:0006952">
    <property type="term" value="P:defense response"/>
    <property type="evidence" value="ECO:0007669"/>
    <property type="project" value="InterPro"/>
</dbReference>
<accession>A0A2P2K165</accession>
<dbReference type="InterPro" id="IPR000916">
    <property type="entry name" value="Bet_v_I/MLP"/>
</dbReference>
<dbReference type="PANTHER" id="PTHR31338">
    <property type="entry name" value="POLYKETIDE CYCLASE/DEHYDRASE AND LIPID TRANSPORT SUPERFAMILY PROTEIN"/>
    <property type="match status" value="1"/>
</dbReference>
<dbReference type="Gene3D" id="3.30.530.20">
    <property type="match status" value="1"/>
</dbReference>
<dbReference type="PANTHER" id="PTHR31338:SF16">
    <property type="entry name" value="POLYKETIDE CYCLASE_DEHYDRASE AND LIPID TRANSPORT SUPERFAMILY PROTEIN"/>
    <property type="match status" value="1"/>
</dbReference>
<reference evidence="3" key="1">
    <citation type="submission" date="2018-02" db="EMBL/GenBank/DDBJ databases">
        <title>Rhizophora mucronata_Transcriptome.</title>
        <authorList>
            <person name="Meera S.P."/>
            <person name="Sreeshan A."/>
            <person name="Augustine A."/>
        </authorList>
    </citation>
    <scope>NUCLEOTIDE SEQUENCE</scope>
    <source>
        <tissue evidence="3">Leaf</tissue>
    </source>
</reference>
<dbReference type="SUPFAM" id="SSF55961">
    <property type="entry name" value="Bet v1-like"/>
    <property type="match status" value="1"/>
</dbReference>
<dbReference type="InterPro" id="IPR052006">
    <property type="entry name" value="MLP-like"/>
</dbReference>
<evidence type="ECO:0000313" key="3">
    <source>
        <dbReference type="EMBL" id="MBW99438.1"/>
    </source>
</evidence>
<name>A0A2P2K165_RHIMU</name>
<dbReference type="EMBL" id="GGEC01018955">
    <property type="protein sequence ID" value="MBW99438.1"/>
    <property type="molecule type" value="Transcribed_RNA"/>
</dbReference>
<feature type="domain" description="Bet v I/Major latex protein" evidence="2">
    <location>
        <begin position="2"/>
        <end position="150"/>
    </location>
</feature>
<dbReference type="AlphaFoldDB" id="A0A2P2K165"/>
<evidence type="ECO:0000256" key="1">
    <source>
        <dbReference type="ARBA" id="ARBA00038242"/>
    </source>
</evidence>
<evidence type="ECO:0000259" key="2">
    <source>
        <dbReference type="SMART" id="SM01037"/>
    </source>
</evidence>
<sequence length="154" mass="17505">MANVEKLEVDLGLKCSADQFFKFLSTEIHQIGNTSSDKIQNVRVNEGDWKTHGSIKEWKYTIDGKTEIFKEKVEVDEVSKTVSFVAVGGHILDQYKSYKIVYQAVPKDEGTFVRVKLEYEKLKSVDPRPNKYLELLINVVKDIDAHVVKAGGQL</sequence>
<dbReference type="SMART" id="SM01037">
    <property type="entry name" value="Bet_v_1"/>
    <property type="match status" value="1"/>
</dbReference>
<organism evidence="3">
    <name type="scientific">Rhizophora mucronata</name>
    <name type="common">Asiatic mangrove</name>
    <dbReference type="NCBI Taxonomy" id="61149"/>
    <lineage>
        <taxon>Eukaryota</taxon>
        <taxon>Viridiplantae</taxon>
        <taxon>Streptophyta</taxon>
        <taxon>Embryophyta</taxon>
        <taxon>Tracheophyta</taxon>
        <taxon>Spermatophyta</taxon>
        <taxon>Magnoliopsida</taxon>
        <taxon>eudicotyledons</taxon>
        <taxon>Gunneridae</taxon>
        <taxon>Pentapetalae</taxon>
        <taxon>rosids</taxon>
        <taxon>fabids</taxon>
        <taxon>Malpighiales</taxon>
        <taxon>Rhizophoraceae</taxon>
        <taxon>Rhizophora</taxon>
    </lineage>
</organism>
<dbReference type="InterPro" id="IPR023393">
    <property type="entry name" value="START-like_dom_sf"/>
</dbReference>
<dbReference type="Pfam" id="PF00407">
    <property type="entry name" value="Bet_v_1"/>
    <property type="match status" value="1"/>
</dbReference>
<proteinExistence type="inferred from homology"/>